<dbReference type="InterPro" id="IPR036291">
    <property type="entry name" value="NAD(P)-bd_dom_sf"/>
</dbReference>
<evidence type="ECO:0000313" key="4">
    <source>
        <dbReference type="EMBL" id="ETN41049.1"/>
    </source>
</evidence>
<keyword evidence="2" id="KW-0521">NADP</keyword>
<dbReference type="GeneID" id="19970322"/>
<keyword evidence="5" id="KW-1185">Reference proteome</keyword>
<protein>
    <recommendedName>
        <fullName evidence="6">3-oxoacyl-[acyl-carrier-protein] reductase</fullName>
    </recommendedName>
</protein>
<evidence type="ECO:0000313" key="5">
    <source>
        <dbReference type="Proteomes" id="UP000030752"/>
    </source>
</evidence>
<accession>W2RZE8</accession>
<dbReference type="PRINTS" id="PR00080">
    <property type="entry name" value="SDRFAMILY"/>
</dbReference>
<dbReference type="PANTHER" id="PTHR48107">
    <property type="entry name" value="NADPH-DEPENDENT ALDEHYDE REDUCTASE-LIKE PROTEIN, CHLOROPLASTIC-RELATED"/>
    <property type="match status" value="1"/>
</dbReference>
<dbReference type="InParanoid" id="W2RZE8"/>
<dbReference type="VEuPathDB" id="FungiDB:HMPREF1541_02983"/>
<dbReference type="FunFam" id="3.40.50.720:FF:000084">
    <property type="entry name" value="Short-chain dehydrogenase reductase"/>
    <property type="match status" value="1"/>
</dbReference>
<dbReference type="SUPFAM" id="SSF51735">
    <property type="entry name" value="NAD(P)-binding Rossmann-fold domains"/>
    <property type="match status" value="1"/>
</dbReference>
<name>W2RZE8_CYPE1</name>
<organism evidence="4 5">
    <name type="scientific">Cyphellophora europaea (strain CBS 101466)</name>
    <name type="common">Phialophora europaea</name>
    <dbReference type="NCBI Taxonomy" id="1220924"/>
    <lineage>
        <taxon>Eukaryota</taxon>
        <taxon>Fungi</taxon>
        <taxon>Dikarya</taxon>
        <taxon>Ascomycota</taxon>
        <taxon>Pezizomycotina</taxon>
        <taxon>Eurotiomycetes</taxon>
        <taxon>Chaetothyriomycetidae</taxon>
        <taxon>Chaetothyriales</taxon>
        <taxon>Cyphellophoraceae</taxon>
        <taxon>Cyphellophora</taxon>
    </lineage>
</organism>
<gene>
    <name evidence="4" type="ORF">HMPREF1541_02983</name>
</gene>
<dbReference type="PRINTS" id="PR00081">
    <property type="entry name" value="GDHRDH"/>
</dbReference>
<dbReference type="eggNOG" id="KOG0725">
    <property type="taxonomic scope" value="Eukaryota"/>
</dbReference>
<evidence type="ECO:0000256" key="3">
    <source>
        <dbReference type="ARBA" id="ARBA00023002"/>
    </source>
</evidence>
<dbReference type="HOGENOM" id="CLU_010194_1_3_1"/>
<sequence>MADFHGKLAIITGAAKESGIGFATAWLLAEKGADVVLHYNTNQAAAEASVAKIRTLGVTAIAVQADATSPEFGRTIVKAFEEAFPGRNIDIIVNNAGYAAFSPSVTSFTLKEFDDSFHANVRGPLLLLEAALPHLASPGGRIINIGTVVARLGSKFAGIYAGSKAALNAMTLGWAEELGERGITVNVVAPGPIGTDLAPPEEHDLIQKFRAIQHLKRNGTAKEVAEIIAFLASAGSAFVTGQVIGVDGGLSYV</sequence>
<dbReference type="Gene3D" id="3.40.50.720">
    <property type="entry name" value="NAD(P)-binding Rossmann-like Domain"/>
    <property type="match status" value="1"/>
</dbReference>
<evidence type="ECO:0000256" key="2">
    <source>
        <dbReference type="ARBA" id="ARBA00022857"/>
    </source>
</evidence>
<dbReference type="AlphaFoldDB" id="W2RZE8"/>
<proteinExistence type="inferred from homology"/>
<evidence type="ECO:0000256" key="1">
    <source>
        <dbReference type="ARBA" id="ARBA00006484"/>
    </source>
</evidence>
<dbReference type="Pfam" id="PF13561">
    <property type="entry name" value="adh_short_C2"/>
    <property type="match status" value="1"/>
</dbReference>
<keyword evidence="3" id="KW-0560">Oxidoreductase</keyword>
<dbReference type="InterPro" id="IPR002347">
    <property type="entry name" value="SDR_fam"/>
</dbReference>
<evidence type="ECO:0008006" key="6">
    <source>
        <dbReference type="Google" id="ProtNLM"/>
    </source>
</evidence>
<dbReference type="Proteomes" id="UP000030752">
    <property type="component" value="Unassembled WGS sequence"/>
</dbReference>
<dbReference type="OrthoDB" id="47007at2759"/>
<dbReference type="GO" id="GO:0016614">
    <property type="term" value="F:oxidoreductase activity, acting on CH-OH group of donors"/>
    <property type="evidence" value="ECO:0007669"/>
    <property type="project" value="UniProtKB-ARBA"/>
</dbReference>
<dbReference type="RefSeq" id="XP_008715558.1">
    <property type="nucleotide sequence ID" value="XM_008717336.1"/>
</dbReference>
<comment type="similarity">
    <text evidence="1">Belongs to the short-chain dehydrogenases/reductases (SDR) family.</text>
</comment>
<dbReference type="EMBL" id="KB822719">
    <property type="protein sequence ID" value="ETN41049.1"/>
    <property type="molecule type" value="Genomic_DNA"/>
</dbReference>
<dbReference type="STRING" id="1220924.W2RZE8"/>
<reference evidence="4 5" key="1">
    <citation type="submission" date="2013-03" db="EMBL/GenBank/DDBJ databases">
        <title>The Genome Sequence of Phialophora europaea CBS 101466.</title>
        <authorList>
            <consortium name="The Broad Institute Genomics Platform"/>
            <person name="Cuomo C."/>
            <person name="de Hoog S."/>
            <person name="Gorbushina A."/>
            <person name="Walker B."/>
            <person name="Young S.K."/>
            <person name="Zeng Q."/>
            <person name="Gargeya S."/>
            <person name="Fitzgerald M."/>
            <person name="Haas B."/>
            <person name="Abouelleil A."/>
            <person name="Allen A.W."/>
            <person name="Alvarado L."/>
            <person name="Arachchi H.M."/>
            <person name="Berlin A.M."/>
            <person name="Chapman S.B."/>
            <person name="Gainer-Dewar J."/>
            <person name="Goldberg J."/>
            <person name="Griggs A."/>
            <person name="Gujja S."/>
            <person name="Hansen M."/>
            <person name="Howarth C."/>
            <person name="Imamovic A."/>
            <person name="Ireland A."/>
            <person name="Larimer J."/>
            <person name="McCowan C."/>
            <person name="Murphy C."/>
            <person name="Pearson M."/>
            <person name="Poon T.W."/>
            <person name="Priest M."/>
            <person name="Roberts A."/>
            <person name="Saif S."/>
            <person name="Shea T."/>
            <person name="Sisk P."/>
            <person name="Sykes S."/>
            <person name="Wortman J."/>
            <person name="Nusbaum C."/>
            <person name="Birren B."/>
        </authorList>
    </citation>
    <scope>NUCLEOTIDE SEQUENCE [LARGE SCALE GENOMIC DNA]</scope>
    <source>
        <strain evidence="4 5">CBS 101466</strain>
    </source>
</reference>